<accession>Q7U8L2</accession>
<feature type="domain" description="Radical SAM core" evidence="5">
    <location>
        <begin position="20"/>
        <end position="186"/>
    </location>
</feature>
<dbReference type="KEGG" id="syw:SYNW0604"/>
<dbReference type="NCBIfam" id="TIGR04261">
    <property type="entry name" value="rSAM_GlyRichRpt"/>
    <property type="match status" value="1"/>
</dbReference>
<evidence type="ECO:0000256" key="3">
    <source>
        <dbReference type="ARBA" id="ARBA00023004"/>
    </source>
</evidence>
<dbReference type="SFLD" id="SFLDG01386">
    <property type="entry name" value="main_SPASM_domain-containing"/>
    <property type="match status" value="1"/>
</dbReference>
<dbReference type="CDD" id="cd01335">
    <property type="entry name" value="Radical_SAM"/>
    <property type="match status" value="1"/>
</dbReference>
<dbReference type="eggNOG" id="COG0641">
    <property type="taxonomic scope" value="Bacteria"/>
</dbReference>
<reference evidence="6 7" key="1">
    <citation type="journal article" date="2003" name="Nature">
        <title>The genome of a motile marine Synechococcus.</title>
        <authorList>
            <person name="Palenik B."/>
            <person name="Brahamsha B."/>
            <person name="Larimer F."/>
            <person name="Land M."/>
            <person name="Hauser L."/>
            <person name="Chain P."/>
            <person name="Lamerdin J."/>
            <person name="Regala W."/>
            <person name="Allen E.A."/>
            <person name="McCarren J."/>
            <person name="Paulsen I."/>
            <person name="Dufresne A."/>
            <person name="Partensky F."/>
            <person name="Webb E."/>
            <person name="Waterbury J."/>
        </authorList>
    </citation>
    <scope>NUCLEOTIDE SEQUENCE [LARGE SCALE GENOMIC DNA]</scope>
    <source>
        <strain evidence="6 7">WH8102</strain>
    </source>
</reference>
<dbReference type="SFLD" id="SFLDG01072">
    <property type="entry name" value="dehydrogenase_like"/>
    <property type="match status" value="1"/>
</dbReference>
<dbReference type="GO" id="GO:0016491">
    <property type="term" value="F:oxidoreductase activity"/>
    <property type="evidence" value="ECO:0007669"/>
    <property type="project" value="InterPro"/>
</dbReference>
<dbReference type="InterPro" id="IPR026357">
    <property type="entry name" value="rSAM_SPASM_GrrM_OscB"/>
</dbReference>
<dbReference type="InterPro" id="IPR023867">
    <property type="entry name" value="Sulphatase_maturase_rSAM"/>
</dbReference>
<proteinExistence type="predicted"/>
<dbReference type="InterPro" id="IPR013785">
    <property type="entry name" value="Aldolase_TIM"/>
</dbReference>
<dbReference type="GO" id="GO:0051536">
    <property type="term" value="F:iron-sulfur cluster binding"/>
    <property type="evidence" value="ECO:0007669"/>
    <property type="project" value="UniProtKB-KW"/>
</dbReference>
<keyword evidence="1" id="KW-0949">S-adenosyl-L-methionine</keyword>
<keyword evidence="4" id="KW-0411">Iron-sulfur</keyword>
<dbReference type="GO" id="GO:0046872">
    <property type="term" value="F:metal ion binding"/>
    <property type="evidence" value="ECO:0007669"/>
    <property type="project" value="UniProtKB-KW"/>
</dbReference>
<dbReference type="EMBL" id="BX569690">
    <property type="protein sequence ID" value="CAE07119.1"/>
    <property type="molecule type" value="Genomic_DNA"/>
</dbReference>
<evidence type="ECO:0000256" key="4">
    <source>
        <dbReference type="ARBA" id="ARBA00023014"/>
    </source>
</evidence>
<dbReference type="PANTHER" id="PTHR43273:SF8">
    <property type="entry name" value="RADICAL SAM DOMAIN PROTEIN"/>
    <property type="match status" value="1"/>
</dbReference>
<organism evidence="6 7">
    <name type="scientific">Parasynechococcus marenigrum (strain WH8102)</name>
    <dbReference type="NCBI Taxonomy" id="84588"/>
    <lineage>
        <taxon>Bacteria</taxon>
        <taxon>Bacillati</taxon>
        <taxon>Cyanobacteriota</taxon>
        <taxon>Cyanophyceae</taxon>
        <taxon>Synechococcales</taxon>
        <taxon>Prochlorococcaceae</taxon>
        <taxon>Parasynechococcus</taxon>
        <taxon>Parasynechococcus marenigrum</taxon>
    </lineage>
</organism>
<dbReference type="Proteomes" id="UP000001422">
    <property type="component" value="Chromosome"/>
</dbReference>
<protein>
    <submittedName>
        <fullName evidence="6">Arylsulfatase regulatory protein</fullName>
    </submittedName>
</protein>
<dbReference type="HOGENOM" id="CLU_009273_10_0_3"/>
<keyword evidence="2" id="KW-0479">Metal-binding</keyword>
<dbReference type="SFLD" id="SFLDG01067">
    <property type="entry name" value="SPASM/twitch_domain_containing"/>
    <property type="match status" value="1"/>
</dbReference>
<dbReference type="STRING" id="84588.SYNW0604"/>
<keyword evidence="7" id="KW-1185">Reference proteome</keyword>
<evidence type="ECO:0000256" key="1">
    <source>
        <dbReference type="ARBA" id="ARBA00022691"/>
    </source>
</evidence>
<evidence type="ECO:0000313" key="7">
    <source>
        <dbReference type="Proteomes" id="UP000001422"/>
    </source>
</evidence>
<keyword evidence="3" id="KW-0408">Iron</keyword>
<sequence>MKSGPDLNRFGPIGLVVVQSTSLCNLDCSYCYLPDRQKKRVFYLELLPLLVQRILESPYAGPEFSLVWHAGEPLTLPTGWYDEATVILQCSLAERGAEGLEFTQHVQTNATLINDAWCDCFHPNRIVVGISVDGPEEIHDAHRRFRNGRGSHALAMKGIEALHRNNVPFHCISVLTADAMEQPELMYRFFRDHGINDVGFNVEEQEGIHTSSSMQGSAMEAKYRDFLRAFWHLSEQDGYPVVLREFQQVISLIQGNQRMTQNELNRPFSILSVDWQGNFSTFDPELLSVASDRYGTFNLGNLKDVSLVESTQTDQFQRLFTNMSRGVETCHNGCEYFGLCGGGNGSNKFWEHGSLASSETNACRFGTQIPVQVLLERFEAGPPLTHQPTH</sequence>
<dbReference type="SFLD" id="SFLDS00029">
    <property type="entry name" value="Radical_SAM"/>
    <property type="match status" value="1"/>
</dbReference>
<dbReference type="SUPFAM" id="SSF102114">
    <property type="entry name" value="Radical SAM enzymes"/>
    <property type="match status" value="1"/>
</dbReference>
<dbReference type="PANTHER" id="PTHR43273">
    <property type="entry name" value="ANAEROBIC SULFATASE-MATURATING ENZYME HOMOLOG ASLB-RELATED"/>
    <property type="match status" value="1"/>
</dbReference>
<name>Q7U8L2_PARMW</name>
<dbReference type="InterPro" id="IPR058240">
    <property type="entry name" value="rSAM_sf"/>
</dbReference>
<gene>
    <name evidence="6" type="primary">aslB</name>
    <name evidence="6" type="ordered locus">SYNW0604</name>
</gene>
<dbReference type="InterPro" id="IPR007197">
    <property type="entry name" value="rSAM"/>
</dbReference>
<dbReference type="AlphaFoldDB" id="Q7U8L2"/>
<dbReference type="RefSeq" id="WP_011127471.1">
    <property type="nucleotide sequence ID" value="NC_005070.1"/>
</dbReference>
<dbReference type="Gene3D" id="3.20.20.70">
    <property type="entry name" value="Aldolase class I"/>
    <property type="match status" value="1"/>
</dbReference>
<evidence type="ECO:0000256" key="2">
    <source>
        <dbReference type="ARBA" id="ARBA00022723"/>
    </source>
</evidence>
<evidence type="ECO:0000259" key="5">
    <source>
        <dbReference type="Pfam" id="PF04055"/>
    </source>
</evidence>
<evidence type="ECO:0000313" key="6">
    <source>
        <dbReference type="EMBL" id="CAE07119.1"/>
    </source>
</evidence>
<dbReference type="Pfam" id="PF04055">
    <property type="entry name" value="Radical_SAM"/>
    <property type="match status" value="1"/>
</dbReference>